<gene>
    <name evidence="2" type="ORF">X801_00590</name>
</gene>
<dbReference type="EMBL" id="KV891534">
    <property type="protein sequence ID" value="OON23496.1"/>
    <property type="molecule type" value="Genomic_DNA"/>
</dbReference>
<reference evidence="2 3" key="1">
    <citation type="submission" date="2015-03" db="EMBL/GenBank/DDBJ databases">
        <title>Draft genome of the nematode, Opisthorchis viverrini.</title>
        <authorList>
            <person name="Mitreva M."/>
        </authorList>
    </citation>
    <scope>NUCLEOTIDE SEQUENCE [LARGE SCALE GENOMIC DNA]</scope>
    <source>
        <strain evidence="2">Khon Kaen</strain>
    </source>
</reference>
<dbReference type="Pfam" id="PF18382">
    <property type="entry name" value="Formin_GBD_N"/>
    <property type="match status" value="1"/>
</dbReference>
<sequence>MLEPIRPPKYVFLMELPLSVQLSGIHKCLQAPQRLEESALQLCRFAQAQSEFGAYLDLDSSLQEQWEELEISPDQ</sequence>
<feature type="domain" description="FHOD1 N-terminal GTPase-binding" evidence="1">
    <location>
        <begin position="2"/>
        <end position="71"/>
    </location>
</feature>
<dbReference type="InterPro" id="IPR011989">
    <property type="entry name" value="ARM-like"/>
</dbReference>
<dbReference type="AlphaFoldDB" id="A0A1S8XA13"/>
<evidence type="ECO:0000313" key="3">
    <source>
        <dbReference type="Proteomes" id="UP000243686"/>
    </source>
</evidence>
<keyword evidence="3" id="KW-1185">Reference proteome</keyword>
<proteinExistence type="predicted"/>
<dbReference type="InterPro" id="IPR041387">
    <property type="entry name" value="FHOD1_GBD_N"/>
</dbReference>
<name>A0A1S8XA13_OPIVI</name>
<protein>
    <recommendedName>
        <fullName evidence="1">FHOD1 N-terminal GTPase-binding domain-containing protein</fullName>
    </recommendedName>
</protein>
<dbReference type="Gene3D" id="1.25.10.10">
    <property type="entry name" value="Leucine-rich Repeat Variant"/>
    <property type="match status" value="1"/>
</dbReference>
<accession>A0A1S8XA13</accession>
<organism evidence="2 3">
    <name type="scientific">Opisthorchis viverrini</name>
    <name type="common">Southeast Asian liver fluke</name>
    <dbReference type="NCBI Taxonomy" id="6198"/>
    <lineage>
        <taxon>Eukaryota</taxon>
        <taxon>Metazoa</taxon>
        <taxon>Spiralia</taxon>
        <taxon>Lophotrochozoa</taxon>
        <taxon>Platyhelminthes</taxon>
        <taxon>Trematoda</taxon>
        <taxon>Digenea</taxon>
        <taxon>Opisthorchiida</taxon>
        <taxon>Opisthorchiata</taxon>
        <taxon>Opisthorchiidae</taxon>
        <taxon>Opisthorchis</taxon>
    </lineage>
</organism>
<evidence type="ECO:0000259" key="1">
    <source>
        <dbReference type="Pfam" id="PF18382"/>
    </source>
</evidence>
<evidence type="ECO:0000313" key="2">
    <source>
        <dbReference type="EMBL" id="OON23496.1"/>
    </source>
</evidence>
<dbReference type="Proteomes" id="UP000243686">
    <property type="component" value="Unassembled WGS sequence"/>
</dbReference>